<dbReference type="SUPFAM" id="SSF55874">
    <property type="entry name" value="ATPase domain of HSP90 chaperone/DNA topoisomerase II/histidine kinase"/>
    <property type="match status" value="1"/>
</dbReference>
<feature type="transmembrane region" description="Helical" evidence="13">
    <location>
        <begin position="13"/>
        <end position="32"/>
    </location>
</feature>
<dbReference type="GO" id="GO:0000155">
    <property type="term" value="F:phosphorelay sensor kinase activity"/>
    <property type="evidence" value="ECO:0007669"/>
    <property type="project" value="InterPro"/>
</dbReference>
<dbReference type="SUPFAM" id="SSF47384">
    <property type="entry name" value="Homodimeric domain of signal transducing histidine kinase"/>
    <property type="match status" value="1"/>
</dbReference>
<dbReference type="InterPro" id="IPR003594">
    <property type="entry name" value="HATPase_dom"/>
</dbReference>
<evidence type="ECO:0000256" key="11">
    <source>
        <dbReference type="ARBA" id="ARBA00023012"/>
    </source>
</evidence>
<dbReference type="STRING" id="643562.Daes_2515"/>
<evidence type="ECO:0000256" key="12">
    <source>
        <dbReference type="ARBA" id="ARBA00023136"/>
    </source>
</evidence>
<dbReference type="RefSeq" id="WP_013515430.1">
    <property type="nucleotide sequence ID" value="NC_014844.1"/>
</dbReference>
<dbReference type="CDD" id="cd06225">
    <property type="entry name" value="HAMP"/>
    <property type="match status" value="1"/>
</dbReference>
<dbReference type="AlphaFoldDB" id="E6VV10"/>
<keyword evidence="7" id="KW-0808">Transferase</keyword>
<evidence type="ECO:0000256" key="13">
    <source>
        <dbReference type="SAM" id="Phobius"/>
    </source>
</evidence>
<keyword evidence="8" id="KW-0547">Nucleotide-binding</keyword>
<evidence type="ECO:0000313" key="16">
    <source>
        <dbReference type="EMBL" id="ADU63518.1"/>
    </source>
</evidence>
<evidence type="ECO:0000256" key="7">
    <source>
        <dbReference type="ARBA" id="ARBA00022679"/>
    </source>
</evidence>
<sequence>MAKAQGLNIAAKLLLWSCALVVVFAATTAYLLRQVRHDAEVSSRIISVNHDVDSAIQRMLERLYSVQDNIRRYRLIGSQEAVRFVVEDLTRFGEILDDTLKKHPGYADQWRDLNQEFEITLTPGEAPGDTLTPDATILEWTDTLGHSLLENQIDTERALIRLHESGRRAANIGLYGLILSLTLGIGGSLILAWHLNRSLSEVRRGLRDLGQGGTVRDVRVLSGDELGELARAFNAMAGRLRREERMRADFVAMLSHEIRTPLTSIREAVDLVGSGALGEVNERQERFLAIAGQESIRLSDLLARLMTVSRMESQALDLSPEPTDCAGLVTSALERLAPTAQARRVALSARLPDAPVSCVCDPAHVQQVLLNLIGNGIKFSPEGSTVTIELLADESAATFRVSDTGPGIAQQEQELVFHKYYREPGMRHSVDGAGLGLAIARRIVEAHGGRMALDSEPGLGSTFSFTLPLKGAAPRKDTP</sequence>
<dbReference type="SMART" id="SM00387">
    <property type="entry name" value="HATPase_c"/>
    <property type="match status" value="1"/>
</dbReference>
<evidence type="ECO:0000259" key="14">
    <source>
        <dbReference type="PROSITE" id="PS50109"/>
    </source>
</evidence>
<keyword evidence="13" id="KW-1133">Transmembrane helix</keyword>
<keyword evidence="9" id="KW-0418">Kinase</keyword>
<dbReference type="PANTHER" id="PTHR43711">
    <property type="entry name" value="TWO-COMPONENT HISTIDINE KINASE"/>
    <property type="match status" value="1"/>
</dbReference>
<evidence type="ECO:0000256" key="5">
    <source>
        <dbReference type="ARBA" id="ARBA00022475"/>
    </source>
</evidence>
<keyword evidence="13" id="KW-0812">Transmembrane</keyword>
<dbReference type="OrthoDB" id="9770955at2"/>
<keyword evidence="17" id="KW-1185">Reference proteome</keyword>
<dbReference type="FunFam" id="3.30.565.10:FF:000023">
    <property type="entry name" value="PAS domain-containing sensor histidine kinase"/>
    <property type="match status" value="1"/>
</dbReference>
<reference evidence="17" key="1">
    <citation type="submission" date="2010-12" db="EMBL/GenBank/DDBJ databases">
        <title>Complete sequence of Desulfovibrio aespoeensis Aspo-2.</title>
        <authorList>
            <consortium name="US DOE Joint Genome Institute"/>
            <person name="Lucas S."/>
            <person name="Copeland A."/>
            <person name="Lapidus A."/>
            <person name="Cheng J.-F."/>
            <person name="Goodwin L."/>
            <person name="Pitluck S."/>
            <person name="Chertkov O."/>
            <person name="Misra M."/>
            <person name="Detter J.C."/>
            <person name="Han C."/>
            <person name="Tapia R."/>
            <person name="Land M."/>
            <person name="Hauser L."/>
            <person name="Kyrpides N."/>
            <person name="Ivanova N."/>
            <person name="Ovchinnikova G."/>
            <person name="Pedersen K."/>
            <person name="Jagevall S."/>
            <person name="Hazen T."/>
            <person name="Woyke T."/>
        </authorList>
    </citation>
    <scope>NUCLEOTIDE SEQUENCE [LARGE SCALE GENOMIC DNA]</scope>
    <source>
        <strain evidence="17">ATCC 700646 / DSM 10631 / Aspo-2</strain>
    </source>
</reference>
<dbReference type="GO" id="GO:0045121">
    <property type="term" value="C:membrane raft"/>
    <property type="evidence" value="ECO:0007669"/>
    <property type="project" value="UniProtKB-SubCell"/>
</dbReference>
<dbReference type="Gene3D" id="6.10.340.10">
    <property type="match status" value="1"/>
</dbReference>
<evidence type="ECO:0000256" key="9">
    <source>
        <dbReference type="ARBA" id="ARBA00022777"/>
    </source>
</evidence>
<protein>
    <recommendedName>
        <fullName evidence="4">histidine kinase</fullName>
        <ecNumber evidence="4">2.7.13.3</ecNumber>
    </recommendedName>
</protein>
<dbReference type="InterPro" id="IPR050736">
    <property type="entry name" value="Sensor_HK_Regulatory"/>
</dbReference>
<accession>E6VV10</accession>
<gene>
    <name evidence="16" type="ordered locus">Daes_2515</name>
</gene>
<evidence type="ECO:0000256" key="1">
    <source>
        <dbReference type="ARBA" id="ARBA00000085"/>
    </source>
</evidence>
<feature type="transmembrane region" description="Helical" evidence="13">
    <location>
        <begin position="172"/>
        <end position="195"/>
    </location>
</feature>
<dbReference type="HOGENOM" id="CLU_000445_89_23_7"/>
<comment type="catalytic activity">
    <reaction evidence="1">
        <text>ATP + protein L-histidine = ADP + protein N-phospho-L-histidine.</text>
        <dbReference type="EC" id="2.7.13.3"/>
    </reaction>
</comment>
<dbReference type="InterPro" id="IPR005467">
    <property type="entry name" value="His_kinase_dom"/>
</dbReference>
<reference evidence="16 17" key="2">
    <citation type="journal article" date="2014" name="Genome Announc.">
        <title>Complete Genome Sequence of the Subsurface, Mesophilic Sulfate-Reducing Bacterium Desulfovibrio aespoeensis Aspo-2.</title>
        <authorList>
            <person name="Pedersen K."/>
            <person name="Bengtsson A."/>
            <person name="Edlund J."/>
            <person name="Rabe L."/>
            <person name="Hazen T."/>
            <person name="Chakraborty R."/>
            <person name="Goodwin L."/>
            <person name="Shapiro N."/>
        </authorList>
    </citation>
    <scope>NUCLEOTIDE SEQUENCE [LARGE SCALE GENOMIC DNA]</scope>
    <source>
        <strain evidence="17">ATCC 700646 / DSM 10631 / Aspo-2</strain>
    </source>
</reference>
<evidence type="ECO:0000256" key="8">
    <source>
        <dbReference type="ARBA" id="ARBA00022741"/>
    </source>
</evidence>
<name>E6VV10_PSEA9</name>
<evidence type="ECO:0000256" key="4">
    <source>
        <dbReference type="ARBA" id="ARBA00012438"/>
    </source>
</evidence>
<feature type="domain" description="Histidine kinase" evidence="14">
    <location>
        <begin position="253"/>
        <end position="471"/>
    </location>
</feature>
<evidence type="ECO:0000259" key="15">
    <source>
        <dbReference type="PROSITE" id="PS50885"/>
    </source>
</evidence>
<dbReference type="CDD" id="cd00082">
    <property type="entry name" value="HisKA"/>
    <property type="match status" value="1"/>
</dbReference>
<dbReference type="Gene3D" id="3.30.565.10">
    <property type="entry name" value="Histidine kinase-like ATPase, C-terminal domain"/>
    <property type="match status" value="1"/>
</dbReference>
<dbReference type="SMART" id="SM00388">
    <property type="entry name" value="HisKA"/>
    <property type="match status" value="1"/>
</dbReference>
<dbReference type="PROSITE" id="PS50885">
    <property type="entry name" value="HAMP"/>
    <property type="match status" value="1"/>
</dbReference>
<organism evidence="16 17">
    <name type="scientific">Pseudodesulfovibrio aespoeensis (strain ATCC 700646 / DSM 10631 / Aspo-2)</name>
    <name type="common">Desulfovibrio aespoeensis</name>
    <dbReference type="NCBI Taxonomy" id="643562"/>
    <lineage>
        <taxon>Bacteria</taxon>
        <taxon>Pseudomonadati</taxon>
        <taxon>Thermodesulfobacteriota</taxon>
        <taxon>Desulfovibrionia</taxon>
        <taxon>Desulfovibrionales</taxon>
        <taxon>Desulfovibrionaceae</taxon>
    </lineage>
</organism>
<dbReference type="PROSITE" id="PS50109">
    <property type="entry name" value="HIS_KIN"/>
    <property type="match status" value="1"/>
</dbReference>
<dbReference type="InterPro" id="IPR036890">
    <property type="entry name" value="HATPase_C_sf"/>
</dbReference>
<proteinExistence type="predicted"/>
<dbReference type="PRINTS" id="PR00344">
    <property type="entry name" value="BCTRLSENSOR"/>
</dbReference>
<evidence type="ECO:0000256" key="10">
    <source>
        <dbReference type="ARBA" id="ARBA00022840"/>
    </source>
</evidence>
<dbReference type="SUPFAM" id="SSF158472">
    <property type="entry name" value="HAMP domain-like"/>
    <property type="match status" value="1"/>
</dbReference>
<evidence type="ECO:0000256" key="3">
    <source>
        <dbReference type="ARBA" id="ARBA00004314"/>
    </source>
</evidence>
<dbReference type="InterPro" id="IPR004358">
    <property type="entry name" value="Sig_transdc_His_kin-like_C"/>
</dbReference>
<keyword evidence="5" id="KW-1003">Cell membrane</keyword>
<dbReference type="GO" id="GO:0005886">
    <property type="term" value="C:plasma membrane"/>
    <property type="evidence" value="ECO:0007669"/>
    <property type="project" value="UniProtKB-SubCell"/>
</dbReference>
<evidence type="ECO:0000313" key="17">
    <source>
        <dbReference type="Proteomes" id="UP000002191"/>
    </source>
</evidence>
<dbReference type="InterPro" id="IPR003661">
    <property type="entry name" value="HisK_dim/P_dom"/>
</dbReference>
<keyword evidence="6" id="KW-0597">Phosphoprotein</keyword>
<dbReference type="SMART" id="SM00304">
    <property type="entry name" value="HAMP"/>
    <property type="match status" value="1"/>
</dbReference>
<dbReference type="Proteomes" id="UP000002191">
    <property type="component" value="Chromosome"/>
</dbReference>
<feature type="domain" description="HAMP" evidence="15">
    <location>
        <begin position="193"/>
        <end position="245"/>
    </location>
</feature>
<keyword evidence="11" id="KW-0902">Two-component regulatory system</keyword>
<evidence type="ECO:0000256" key="2">
    <source>
        <dbReference type="ARBA" id="ARBA00004236"/>
    </source>
</evidence>
<dbReference type="Pfam" id="PF00672">
    <property type="entry name" value="HAMP"/>
    <property type="match status" value="1"/>
</dbReference>
<comment type="subcellular location">
    <subcellularLocation>
        <location evidence="2">Cell membrane</location>
    </subcellularLocation>
    <subcellularLocation>
        <location evidence="3">Membrane raft</location>
        <topology evidence="3">Multi-pass membrane protein</topology>
    </subcellularLocation>
</comment>
<dbReference type="PANTHER" id="PTHR43711:SF1">
    <property type="entry name" value="HISTIDINE KINASE 1"/>
    <property type="match status" value="1"/>
</dbReference>
<keyword evidence="12 13" id="KW-0472">Membrane</keyword>
<dbReference type="InterPro" id="IPR036097">
    <property type="entry name" value="HisK_dim/P_sf"/>
</dbReference>
<dbReference type="EMBL" id="CP002431">
    <property type="protein sequence ID" value="ADU63518.1"/>
    <property type="molecule type" value="Genomic_DNA"/>
</dbReference>
<evidence type="ECO:0000256" key="6">
    <source>
        <dbReference type="ARBA" id="ARBA00022553"/>
    </source>
</evidence>
<keyword evidence="10 16" id="KW-0067">ATP-binding</keyword>
<dbReference type="GO" id="GO:0005524">
    <property type="term" value="F:ATP binding"/>
    <property type="evidence" value="ECO:0007669"/>
    <property type="project" value="UniProtKB-KW"/>
</dbReference>
<dbReference type="EC" id="2.7.13.3" evidence="4"/>
<dbReference type="FunFam" id="1.10.287.130:FF:000001">
    <property type="entry name" value="Two-component sensor histidine kinase"/>
    <property type="match status" value="1"/>
</dbReference>
<dbReference type="KEGG" id="das:Daes_2515"/>
<dbReference type="Gene3D" id="1.10.287.130">
    <property type="match status" value="1"/>
</dbReference>
<dbReference type="eggNOG" id="COG2205">
    <property type="taxonomic scope" value="Bacteria"/>
</dbReference>
<dbReference type="Pfam" id="PF00512">
    <property type="entry name" value="HisKA"/>
    <property type="match status" value="1"/>
</dbReference>
<dbReference type="Pfam" id="PF02518">
    <property type="entry name" value="HATPase_c"/>
    <property type="match status" value="1"/>
</dbReference>
<dbReference type="InterPro" id="IPR003660">
    <property type="entry name" value="HAMP_dom"/>
</dbReference>